<dbReference type="Gene3D" id="1.50.10.10">
    <property type="match status" value="1"/>
</dbReference>
<protein>
    <recommendedName>
        <fullName evidence="10">alpha-1,2-Mannosidase</fullName>
        <ecNumber evidence="10">3.2.1.-</ecNumber>
    </recommendedName>
</protein>
<dbReference type="InterPro" id="IPR001382">
    <property type="entry name" value="Glyco_hydro_47"/>
</dbReference>
<evidence type="ECO:0000256" key="3">
    <source>
        <dbReference type="ARBA" id="ARBA00007658"/>
    </source>
</evidence>
<sequence length="111" mass="12813">MQLKILFDGLGDIVNSIAIISYIAVDSYYKYLLEQWIQRGRKENDFLLNDYIRSTEGIFSKLLKRTPKDNHVYIGELIDAANFKPKMDHLTHFLPGTLLLDHHFGLPDSSS</sequence>
<dbReference type="InterPro" id="IPR012341">
    <property type="entry name" value="6hp_glycosidase-like_sf"/>
</dbReference>
<dbReference type="GO" id="GO:0005975">
    <property type="term" value="P:carbohydrate metabolic process"/>
    <property type="evidence" value="ECO:0007669"/>
    <property type="project" value="InterPro"/>
</dbReference>
<keyword evidence="6" id="KW-0106">Calcium</keyword>
<keyword evidence="4" id="KW-0479">Metal-binding</keyword>
<accession>A0A1B0GER3</accession>
<comment type="catalytic activity">
    <reaction evidence="8">
        <text>N(4)-(alpha-D-Man-(1-&gt;2)-alpha-D-Man-(1-&gt;2)-alpha-D-Man-(1-&gt;3)-[alpha-D-Man-(1-&gt;3)-[alpha-D-Man-(1-&gt;2)-alpha-D-Man-(1-&gt;6)]-alpha-D-Man-(1-&gt;6)]-beta-D-Man-(1-&gt;4)-beta-D-GlcNAc-(1-&gt;4)-beta-D-GlcNAc)-L-asparaginyl-[protein] (N-glucan mannose isomer 8A1,2,3B1,3) + 3 H2O = N(4)-(alpha-D-Man-(1-&gt;3)-[alpha-D-Man-(1-&gt;3)-[alpha-D-Man-(1-&gt;6)]-alpha-D-Man-(1-&gt;6)]-beta-D-Man-(1-&gt;4)-beta-D-GlcNAc-(1-&gt;4)-beta-D-GlcNAc)-L-asparaginyl-[protein] (N-glucan mannose isomer 5A1,2) + 3 beta-D-mannose</text>
        <dbReference type="Rhea" id="RHEA:56028"/>
        <dbReference type="Rhea" id="RHEA-COMP:14358"/>
        <dbReference type="Rhea" id="RHEA-COMP:14367"/>
        <dbReference type="ChEBI" id="CHEBI:15377"/>
        <dbReference type="ChEBI" id="CHEBI:28563"/>
        <dbReference type="ChEBI" id="CHEBI:59087"/>
        <dbReference type="ChEBI" id="CHEBI:60628"/>
        <dbReference type="EC" id="3.2.1.113"/>
    </reaction>
</comment>
<evidence type="ECO:0000256" key="8">
    <source>
        <dbReference type="ARBA" id="ARBA00047669"/>
    </source>
</evidence>
<comment type="similarity">
    <text evidence="3 10">Belongs to the glycosyl hydrolase 47 family.</text>
</comment>
<dbReference type="PRINTS" id="PR00747">
    <property type="entry name" value="GLYHDRLASE47"/>
</dbReference>
<evidence type="ECO:0000256" key="9">
    <source>
        <dbReference type="ARBA" id="ARBA00048605"/>
    </source>
</evidence>
<dbReference type="Proteomes" id="UP000092444">
    <property type="component" value="Unassembled WGS sequence"/>
</dbReference>
<evidence type="ECO:0000313" key="12">
    <source>
        <dbReference type="Proteomes" id="UP000092444"/>
    </source>
</evidence>
<dbReference type="GO" id="GO:0016020">
    <property type="term" value="C:membrane"/>
    <property type="evidence" value="ECO:0007669"/>
    <property type="project" value="InterPro"/>
</dbReference>
<keyword evidence="7" id="KW-1015">Disulfide bond</keyword>
<dbReference type="EC" id="3.2.1.-" evidence="10"/>
<dbReference type="GO" id="GO:0004571">
    <property type="term" value="F:mannosyl-oligosaccharide 1,2-alpha-mannosidase activity"/>
    <property type="evidence" value="ECO:0007669"/>
    <property type="project" value="UniProtKB-EC"/>
</dbReference>
<dbReference type="InterPro" id="IPR050749">
    <property type="entry name" value="Glycosyl_Hydrolase_47"/>
</dbReference>
<evidence type="ECO:0000256" key="5">
    <source>
        <dbReference type="ARBA" id="ARBA00022801"/>
    </source>
</evidence>
<dbReference type="EMBL" id="CCAG010012570">
    <property type="status" value="NOT_ANNOTATED_CDS"/>
    <property type="molecule type" value="Genomic_DNA"/>
</dbReference>
<evidence type="ECO:0000256" key="4">
    <source>
        <dbReference type="ARBA" id="ARBA00022723"/>
    </source>
</evidence>
<reference evidence="11" key="1">
    <citation type="submission" date="2020-05" db="UniProtKB">
        <authorList>
            <consortium name="EnsemblMetazoa"/>
        </authorList>
    </citation>
    <scope>IDENTIFICATION</scope>
    <source>
        <strain evidence="11">Yale</strain>
    </source>
</reference>
<dbReference type="Pfam" id="PF01532">
    <property type="entry name" value="Glyco_hydro_47"/>
    <property type="match status" value="1"/>
</dbReference>
<evidence type="ECO:0000256" key="1">
    <source>
        <dbReference type="ARBA" id="ARBA00001913"/>
    </source>
</evidence>
<evidence type="ECO:0000256" key="2">
    <source>
        <dbReference type="ARBA" id="ARBA00004922"/>
    </source>
</evidence>
<dbReference type="EnsemblMetazoa" id="GMOY011787-RA">
    <property type="protein sequence ID" value="GMOY011787-PA"/>
    <property type="gene ID" value="GMOY011787"/>
</dbReference>
<keyword evidence="10" id="KW-0326">Glycosidase</keyword>
<dbReference type="InterPro" id="IPR036026">
    <property type="entry name" value="Seven-hairpin_glycosidases"/>
</dbReference>
<comment type="pathway">
    <text evidence="2">Protein modification; protein glycosylation.</text>
</comment>
<organism evidence="11 12">
    <name type="scientific">Glossina morsitans morsitans</name>
    <name type="common">Savannah tsetse fly</name>
    <dbReference type="NCBI Taxonomy" id="37546"/>
    <lineage>
        <taxon>Eukaryota</taxon>
        <taxon>Metazoa</taxon>
        <taxon>Ecdysozoa</taxon>
        <taxon>Arthropoda</taxon>
        <taxon>Hexapoda</taxon>
        <taxon>Insecta</taxon>
        <taxon>Pterygota</taxon>
        <taxon>Neoptera</taxon>
        <taxon>Endopterygota</taxon>
        <taxon>Diptera</taxon>
        <taxon>Brachycera</taxon>
        <taxon>Muscomorpha</taxon>
        <taxon>Hippoboscoidea</taxon>
        <taxon>Glossinidae</taxon>
        <taxon>Glossina</taxon>
    </lineage>
</organism>
<keyword evidence="12" id="KW-1185">Reference proteome</keyword>
<proteinExistence type="inferred from homology"/>
<dbReference type="STRING" id="37546.A0A1B0GER3"/>
<dbReference type="AlphaFoldDB" id="A0A1B0GER3"/>
<dbReference type="GO" id="GO:0005783">
    <property type="term" value="C:endoplasmic reticulum"/>
    <property type="evidence" value="ECO:0007669"/>
    <property type="project" value="TreeGrafter"/>
</dbReference>
<evidence type="ECO:0000256" key="7">
    <source>
        <dbReference type="ARBA" id="ARBA00023157"/>
    </source>
</evidence>
<keyword evidence="5 10" id="KW-0378">Hydrolase</keyword>
<dbReference type="GO" id="GO:0005509">
    <property type="term" value="F:calcium ion binding"/>
    <property type="evidence" value="ECO:0007669"/>
    <property type="project" value="InterPro"/>
</dbReference>
<name>A0A1B0GER3_GLOMM</name>
<dbReference type="PANTHER" id="PTHR11742">
    <property type="entry name" value="MANNOSYL-OLIGOSACCHARIDE ALPHA-1,2-MANNOSIDASE-RELATED"/>
    <property type="match status" value="1"/>
</dbReference>
<comment type="cofactor">
    <cofactor evidence="1">
        <name>Ca(2+)</name>
        <dbReference type="ChEBI" id="CHEBI:29108"/>
    </cofactor>
</comment>
<evidence type="ECO:0000313" key="11">
    <source>
        <dbReference type="EnsemblMetazoa" id="GMOY011787-PA"/>
    </source>
</evidence>
<dbReference type="SUPFAM" id="SSF48225">
    <property type="entry name" value="Seven-hairpin glycosidases"/>
    <property type="match status" value="1"/>
</dbReference>
<comment type="catalytic activity">
    <reaction evidence="9">
        <text>N(4)-(alpha-D-Man-(1-&gt;2)-alpha-D-Man-(1-&gt;2)-alpha-D-Man-(1-&gt;3)-[alpha-D-Man-(1-&gt;2)-alpha-D-Man-(1-&gt;3)-[alpha-D-Man-(1-&gt;2)-alpha-D-Man-(1-&gt;6)]-alpha-D-Man-(1-&gt;6)]-beta-D-Man-(1-&gt;4)-beta-D-GlcNAc-(1-&gt;4)-beta-D-GlcNAc)-L-asparaginyl-[protein] (N-glucan mannose isomer 9A1,2,3B1,2,3) + 4 H2O = N(4)-(alpha-D-Man-(1-&gt;3)-[alpha-D-Man-(1-&gt;3)-[alpha-D-Man-(1-&gt;6)]-alpha-D-Man-(1-&gt;6)]-beta-D-Man-(1-&gt;4)-beta-D-GlcNAc-(1-&gt;4)-beta-D-GlcNAc)-L-asparaginyl-[protein] (N-glucan mannose isomer 5A1,2) + 4 beta-D-mannose</text>
        <dbReference type="Rhea" id="RHEA:56008"/>
        <dbReference type="Rhea" id="RHEA-COMP:14356"/>
        <dbReference type="Rhea" id="RHEA-COMP:14367"/>
        <dbReference type="ChEBI" id="CHEBI:15377"/>
        <dbReference type="ChEBI" id="CHEBI:28563"/>
        <dbReference type="ChEBI" id="CHEBI:59087"/>
        <dbReference type="ChEBI" id="CHEBI:139493"/>
        <dbReference type="EC" id="3.2.1.113"/>
    </reaction>
</comment>
<dbReference type="PANTHER" id="PTHR11742:SF55">
    <property type="entry name" value="ENDOPLASMIC RETICULUM MANNOSYL-OLIGOSACCHARIDE 1,2-ALPHA-MANNOSIDASE"/>
    <property type="match status" value="1"/>
</dbReference>
<evidence type="ECO:0000256" key="6">
    <source>
        <dbReference type="ARBA" id="ARBA00022837"/>
    </source>
</evidence>
<dbReference type="VEuPathDB" id="VectorBase:GMOY011787"/>
<evidence type="ECO:0000256" key="10">
    <source>
        <dbReference type="RuleBase" id="RU361193"/>
    </source>
</evidence>